<dbReference type="STRING" id="1600.LBAT_1110"/>
<evidence type="ECO:0000313" key="2">
    <source>
        <dbReference type="EMBL" id="BAQ57499.1"/>
    </source>
</evidence>
<organism evidence="2 4">
    <name type="scientific">Lactobacillus acetotolerans</name>
    <dbReference type="NCBI Taxonomy" id="1600"/>
    <lineage>
        <taxon>Bacteria</taxon>
        <taxon>Bacillati</taxon>
        <taxon>Bacillota</taxon>
        <taxon>Bacilli</taxon>
        <taxon>Lactobacillales</taxon>
        <taxon>Lactobacillaceae</taxon>
        <taxon>Lactobacillus</taxon>
    </lineage>
</organism>
<dbReference type="AlphaFoldDB" id="A0A0D6A458"/>
<evidence type="ECO:0000313" key="5">
    <source>
        <dbReference type="Proteomes" id="UP000325393"/>
    </source>
</evidence>
<dbReference type="KEGG" id="lae:LBAT_1110"/>
<dbReference type="InterPro" id="IPR024968">
    <property type="entry name" value="SlpA_C_lactobacillus"/>
</dbReference>
<keyword evidence="4" id="KW-1185">Reference proteome</keyword>
<accession>A0A0D6A458</accession>
<dbReference type="Pfam" id="PF03217">
    <property type="entry name" value="SlpA"/>
    <property type="match status" value="1"/>
</dbReference>
<dbReference type="GeneID" id="78212460"/>
<evidence type="ECO:0000259" key="1">
    <source>
        <dbReference type="Pfam" id="PF03217"/>
    </source>
</evidence>
<proteinExistence type="predicted"/>
<dbReference type="Proteomes" id="UP000325393">
    <property type="component" value="Chromosome"/>
</dbReference>
<dbReference type="RefSeq" id="WP_082137185.1">
    <property type="nucleotide sequence ID" value="NZ_AP014808.1"/>
</dbReference>
<reference evidence="3 5" key="2">
    <citation type="submission" date="2019-09" db="EMBL/GenBank/DDBJ databases">
        <title>Genome sequencing of Lactobacillus acetotolerans.</title>
        <authorList>
            <person name="Kim K."/>
        </authorList>
    </citation>
    <scope>NUCLEOTIDE SEQUENCE [LARGE SCALE GENOMIC DNA]</scope>
    <source>
        <strain evidence="3 5">LA749</strain>
    </source>
</reference>
<evidence type="ECO:0000313" key="3">
    <source>
        <dbReference type="EMBL" id="QFG51496.1"/>
    </source>
</evidence>
<gene>
    <name evidence="3" type="ORF">LA749_05615</name>
    <name evidence="2" type="ORF">LBAT_1110</name>
</gene>
<feature type="domain" description="S-layer protein C-terminal" evidence="1">
    <location>
        <begin position="9"/>
        <end position="41"/>
    </location>
</feature>
<sequence length="47" mass="5450">MIELIIYVGKKVLRKRRAVATYGSSIKIKGKRYYIIGKDIFAKKANF</sequence>
<evidence type="ECO:0000313" key="4">
    <source>
        <dbReference type="Proteomes" id="UP000035709"/>
    </source>
</evidence>
<dbReference type="EMBL" id="CP044496">
    <property type="protein sequence ID" value="QFG51496.1"/>
    <property type="molecule type" value="Genomic_DNA"/>
</dbReference>
<dbReference type="PATRIC" id="fig|1600.4.peg.1134"/>
<dbReference type="EMBL" id="AP014808">
    <property type="protein sequence ID" value="BAQ57499.1"/>
    <property type="molecule type" value="Genomic_DNA"/>
</dbReference>
<name>A0A0D6A458_9LACO</name>
<dbReference type="Proteomes" id="UP000035709">
    <property type="component" value="Chromosome"/>
</dbReference>
<protein>
    <recommendedName>
        <fullName evidence="1">S-layer protein C-terminal domain-containing protein</fullName>
    </recommendedName>
</protein>
<reference evidence="2 4" key="1">
    <citation type="submission" date="2015-03" db="EMBL/GenBank/DDBJ databases">
        <title>Complete genome sequence of Lactobacillus acetotolerans NBRC 13120.</title>
        <authorList>
            <person name="Toh H."/>
            <person name="Morita H."/>
            <person name="Fujita N."/>
        </authorList>
    </citation>
    <scope>NUCLEOTIDE SEQUENCE [LARGE SCALE GENOMIC DNA]</scope>
    <source>
        <strain evidence="2 4">NBRC 13120</strain>
    </source>
</reference>